<evidence type="ECO:0000313" key="1">
    <source>
        <dbReference type="EMBL" id="QPJ61788.1"/>
    </source>
</evidence>
<accession>A0A7T0G0C6</accession>
<dbReference type="EMBL" id="CP048685">
    <property type="protein sequence ID" value="QPJ61788.1"/>
    <property type="molecule type" value="Genomic_DNA"/>
</dbReference>
<evidence type="ECO:0000313" key="2">
    <source>
        <dbReference type="Proteomes" id="UP000594688"/>
    </source>
</evidence>
<dbReference type="AlphaFoldDB" id="A0A7T0G0C6"/>
<reference evidence="1 2" key="1">
    <citation type="submission" date="2020-02" db="EMBL/GenBank/DDBJ databases">
        <title>Genomic and physiological characterization of two novel Nitrospinaceae genera.</title>
        <authorList>
            <person name="Mueller A.J."/>
            <person name="Jung M.-Y."/>
            <person name="Strachan C.R."/>
            <person name="Herbold C.W."/>
            <person name="Kirkegaard R.H."/>
            <person name="Daims H."/>
        </authorList>
    </citation>
    <scope>NUCLEOTIDE SEQUENCE [LARGE SCALE GENOMIC DNA]</scope>
    <source>
        <strain evidence="1">EB</strain>
    </source>
</reference>
<protein>
    <submittedName>
        <fullName evidence="1">Uncharacterized protein</fullName>
    </submittedName>
</protein>
<organism evidence="1 2">
    <name type="scientific">Candidatus Nitronauta litoralis</name>
    <dbReference type="NCBI Taxonomy" id="2705533"/>
    <lineage>
        <taxon>Bacteria</taxon>
        <taxon>Pseudomonadati</taxon>
        <taxon>Nitrospinota/Tectimicrobiota group</taxon>
        <taxon>Nitrospinota</taxon>
        <taxon>Nitrospinia</taxon>
        <taxon>Nitrospinales</taxon>
        <taxon>Nitrospinaceae</taxon>
        <taxon>Candidatus Nitronauta</taxon>
    </lineage>
</organism>
<sequence>MTESIARSIQCTLCDSEYTPVFEPEEDSPGYGISCSSCHRWINITTGDSVRSALRTVLKLEGEALALAIETYLAKCFCGQPFAHDSGQRCDVCLRKIKREKEQSENTVRKEFKCIWDIPKMKEALEGKLFEYILNQMDSEHENLNQLVERYEAGEIDPGTYMERLEELRFRESREVSVIKTWAMLAGPETAFRAADEHAITVRYGSRILVSIAMGLEIGYGLSVLNTLTKEEKNLDGPARKEISIFLRKIGNGF</sequence>
<name>A0A7T0G0C6_9BACT</name>
<dbReference type="KEGG" id="nli:G3M70_07795"/>
<proteinExistence type="predicted"/>
<gene>
    <name evidence="1" type="ORF">G3M70_07795</name>
</gene>
<dbReference type="Proteomes" id="UP000594688">
    <property type="component" value="Chromosome"/>
</dbReference>